<evidence type="ECO:0000256" key="3">
    <source>
        <dbReference type="ARBA" id="ARBA00011738"/>
    </source>
</evidence>
<name>A0AAW8EX79_9MICO</name>
<dbReference type="FunFam" id="3.40.640.10:FF:000053">
    <property type="entry name" value="Aminotransferase, class I"/>
    <property type="match status" value="1"/>
</dbReference>
<evidence type="ECO:0000259" key="7">
    <source>
        <dbReference type="Pfam" id="PF00155"/>
    </source>
</evidence>
<evidence type="ECO:0000256" key="4">
    <source>
        <dbReference type="ARBA" id="ARBA00022576"/>
    </source>
</evidence>
<dbReference type="AlphaFoldDB" id="A0AAW8EX79"/>
<gene>
    <name evidence="8" type="ORF">QFZ53_002251</name>
</gene>
<comment type="cofactor">
    <cofactor evidence="1">
        <name>pyridoxal 5'-phosphate</name>
        <dbReference type="ChEBI" id="CHEBI:597326"/>
    </cofactor>
</comment>
<comment type="caution">
    <text evidence="8">The sequence shown here is derived from an EMBL/GenBank/DDBJ whole genome shotgun (WGS) entry which is preliminary data.</text>
</comment>
<comment type="subunit">
    <text evidence="3">Homodimer.</text>
</comment>
<dbReference type="Pfam" id="PF00155">
    <property type="entry name" value="Aminotran_1_2"/>
    <property type="match status" value="1"/>
</dbReference>
<comment type="similarity">
    <text evidence="2">Belongs to the class-I pyridoxal-phosphate-dependent aminotransferase family.</text>
</comment>
<dbReference type="SUPFAM" id="SSF53383">
    <property type="entry name" value="PLP-dependent transferases"/>
    <property type="match status" value="1"/>
</dbReference>
<evidence type="ECO:0000256" key="1">
    <source>
        <dbReference type="ARBA" id="ARBA00001933"/>
    </source>
</evidence>
<evidence type="ECO:0000313" key="8">
    <source>
        <dbReference type="EMBL" id="MDQ0648055.1"/>
    </source>
</evidence>
<organism evidence="8 9">
    <name type="scientific">Microbacterium natoriense</name>
    <dbReference type="NCBI Taxonomy" id="284570"/>
    <lineage>
        <taxon>Bacteria</taxon>
        <taxon>Bacillati</taxon>
        <taxon>Actinomycetota</taxon>
        <taxon>Actinomycetes</taxon>
        <taxon>Micrococcales</taxon>
        <taxon>Microbacteriaceae</taxon>
        <taxon>Microbacterium</taxon>
    </lineage>
</organism>
<dbReference type="Gene3D" id="3.90.1150.10">
    <property type="entry name" value="Aspartate Aminotransferase, domain 1"/>
    <property type="match status" value="1"/>
</dbReference>
<dbReference type="GO" id="GO:1901605">
    <property type="term" value="P:alpha-amino acid metabolic process"/>
    <property type="evidence" value="ECO:0007669"/>
    <property type="project" value="TreeGrafter"/>
</dbReference>
<dbReference type="Gene3D" id="3.40.640.10">
    <property type="entry name" value="Type I PLP-dependent aspartate aminotransferase-like (Major domain)"/>
    <property type="match status" value="1"/>
</dbReference>
<dbReference type="EMBL" id="JAUSXV010000001">
    <property type="protein sequence ID" value="MDQ0648055.1"/>
    <property type="molecule type" value="Genomic_DNA"/>
</dbReference>
<keyword evidence="6" id="KW-0663">Pyridoxal phosphate</keyword>
<dbReference type="InterPro" id="IPR015421">
    <property type="entry name" value="PyrdxlP-dep_Trfase_major"/>
</dbReference>
<dbReference type="InterPro" id="IPR015422">
    <property type="entry name" value="PyrdxlP-dep_Trfase_small"/>
</dbReference>
<accession>A0AAW8EX79</accession>
<dbReference type="GO" id="GO:0008483">
    <property type="term" value="F:transaminase activity"/>
    <property type="evidence" value="ECO:0007669"/>
    <property type="project" value="UniProtKB-KW"/>
</dbReference>
<evidence type="ECO:0000313" key="9">
    <source>
        <dbReference type="Proteomes" id="UP001244427"/>
    </source>
</evidence>
<proteinExistence type="inferred from homology"/>
<dbReference type="Proteomes" id="UP001244427">
    <property type="component" value="Unassembled WGS sequence"/>
</dbReference>
<dbReference type="PANTHER" id="PTHR42790">
    <property type="entry name" value="AMINOTRANSFERASE"/>
    <property type="match status" value="1"/>
</dbReference>
<protein>
    <submittedName>
        <fullName evidence="8">2-aminoadipate transaminase</fullName>
        <ecNumber evidence="8">2.6.1.-</ecNumber>
    </submittedName>
</protein>
<feature type="domain" description="Aminotransferase class I/classII large" evidence="7">
    <location>
        <begin position="66"/>
        <end position="386"/>
    </location>
</feature>
<dbReference type="InterPro" id="IPR050859">
    <property type="entry name" value="Class-I_PLP-dep_aminotransf"/>
</dbReference>
<dbReference type="CDD" id="cd00609">
    <property type="entry name" value="AAT_like"/>
    <property type="match status" value="1"/>
</dbReference>
<evidence type="ECO:0000256" key="6">
    <source>
        <dbReference type="ARBA" id="ARBA00022898"/>
    </source>
</evidence>
<evidence type="ECO:0000256" key="5">
    <source>
        <dbReference type="ARBA" id="ARBA00022679"/>
    </source>
</evidence>
<dbReference type="RefSeq" id="WP_307296410.1">
    <property type="nucleotide sequence ID" value="NZ_JAUSXV010000001.1"/>
</dbReference>
<sequence length="401" mass="42849">MPTTQIHAALPGRSLRAGSAKTSPVRDLLALTERPEVISFAGGLPAPELFDLEGIRTSYDAVLGSPAVLQYSTSEGNAVLREEVARQYTAAGLPTEASDLIITTGSQQGLGLLATALLDPGDTIFVEEPCYLAALQTFALAGARVIGVPYLDDVLDLDALESLARQHAPKFFYTVPTFQNPTGRTHDLEARERIADAARRHGFRIIEDEPYRQLRYSGDELPSIAAFAPEHVLSLGSFSKVIAPGLRIGWVRTTADIQPTVTIAKQAADLHTSTIDQAAAAHYLTSGRAGAALDRIRAAYSERRNAMLDALPTALPSGSTWNRPDGGMFVWARLPEGMDATAALSAVLSHDVAYVPGAPFFAGPPDERTLRLSFTTYAPDRIRTGLSRLGAAWSATGSVKA</sequence>
<keyword evidence="5 8" id="KW-0808">Transferase</keyword>
<dbReference type="InterPro" id="IPR004839">
    <property type="entry name" value="Aminotransferase_I/II_large"/>
</dbReference>
<dbReference type="PANTHER" id="PTHR42790:SF19">
    <property type="entry name" value="KYNURENINE_ALPHA-AMINOADIPATE AMINOTRANSFERASE, MITOCHONDRIAL"/>
    <property type="match status" value="1"/>
</dbReference>
<reference evidence="8 9" key="1">
    <citation type="submission" date="2023-07" db="EMBL/GenBank/DDBJ databases">
        <title>Comparative genomics of wheat-associated soil bacteria to identify genetic determinants of phenazine resistance.</title>
        <authorList>
            <person name="Mouncey N."/>
        </authorList>
    </citation>
    <scope>NUCLEOTIDE SEQUENCE [LARGE SCALE GENOMIC DNA]</scope>
    <source>
        <strain evidence="8 9">W4I9-1</strain>
    </source>
</reference>
<keyword evidence="9" id="KW-1185">Reference proteome</keyword>
<dbReference type="EC" id="2.6.1.-" evidence="8"/>
<dbReference type="InterPro" id="IPR015424">
    <property type="entry name" value="PyrdxlP-dep_Trfase"/>
</dbReference>
<keyword evidence="4 8" id="KW-0032">Aminotransferase</keyword>
<dbReference type="GO" id="GO:0030170">
    <property type="term" value="F:pyridoxal phosphate binding"/>
    <property type="evidence" value="ECO:0007669"/>
    <property type="project" value="InterPro"/>
</dbReference>
<evidence type="ECO:0000256" key="2">
    <source>
        <dbReference type="ARBA" id="ARBA00007441"/>
    </source>
</evidence>